<evidence type="ECO:0000256" key="4">
    <source>
        <dbReference type="ARBA" id="ARBA00022692"/>
    </source>
</evidence>
<keyword evidence="3" id="KW-1003">Cell membrane</keyword>
<dbReference type="InterPro" id="IPR001708">
    <property type="entry name" value="YidC/ALB3/OXA1/COX18"/>
</dbReference>
<comment type="caution">
    <text evidence="12">The sequence shown here is derived from an EMBL/GenBank/DDBJ whole genome shotgun (WGS) entry which is preliminary data.</text>
</comment>
<accession>A0A0G0MR59</accession>
<evidence type="ECO:0000256" key="5">
    <source>
        <dbReference type="ARBA" id="ARBA00022927"/>
    </source>
</evidence>
<feature type="transmembrane region" description="Helical" evidence="10">
    <location>
        <begin position="7"/>
        <end position="24"/>
    </location>
</feature>
<dbReference type="AlphaFoldDB" id="A0A0G0MR59"/>
<comment type="subcellular location">
    <subcellularLocation>
        <location evidence="1">Cell membrane</location>
        <topology evidence="1">Multi-pass membrane protein</topology>
    </subcellularLocation>
    <subcellularLocation>
        <location evidence="9">Membrane</location>
        <topology evidence="9">Multi-pass membrane protein</topology>
    </subcellularLocation>
</comment>
<evidence type="ECO:0000256" key="3">
    <source>
        <dbReference type="ARBA" id="ARBA00022475"/>
    </source>
</evidence>
<keyword evidence="4 9" id="KW-0812">Transmembrane</keyword>
<dbReference type="InterPro" id="IPR047196">
    <property type="entry name" value="YidC_ALB_C"/>
</dbReference>
<evidence type="ECO:0000256" key="6">
    <source>
        <dbReference type="ARBA" id="ARBA00022989"/>
    </source>
</evidence>
<evidence type="ECO:0000313" key="13">
    <source>
        <dbReference type="Proteomes" id="UP000034324"/>
    </source>
</evidence>
<dbReference type="CDD" id="cd20070">
    <property type="entry name" value="5TM_YidC_Alb3"/>
    <property type="match status" value="1"/>
</dbReference>
<evidence type="ECO:0000256" key="8">
    <source>
        <dbReference type="ARBA" id="ARBA00023186"/>
    </source>
</evidence>
<comment type="similarity">
    <text evidence="9">Belongs to the OXA1/ALB3/YidC family.</text>
</comment>
<evidence type="ECO:0000313" key="12">
    <source>
        <dbReference type="EMBL" id="KKQ76124.1"/>
    </source>
</evidence>
<evidence type="ECO:0000256" key="1">
    <source>
        <dbReference type="ARBA" id="ARBA00004651"/>
    </source>
</evidence>
<dbReference type="EMBL" id="LBVC01000084">
    <property type="protein sequence ID" value="KKQ76124.1"/>
    <property type="molecule type" value="Genomic_DNA"/>
</dbReference>
<evidence type="ECO:0000256" key="10">
    <source>
        <dbReference type="SAM" id="Phobius"/>
    </source>
</evidence>
<dbReference type="GO" id="GO:0051205">
    <property type="term" value="P:protein insertion into membrane"/>
    <property type="evidence" value="ECO:0007669"/>
    <property type="project" value="TreeGrafter"/>
</dbReference>
<evidence type="ECO:0000259" key="11">
    <source>
        <dbReference type="Pfam" id="PF02096"/>
    </source>
</evidence>
<dbReference type="GO" id="GO:0005886">
    <property type="term" value="C:plasma membrane"/>
    <property type="evidence" value="ECO:0007669"/>
    <property type="project" value="UniProtKB-SubCell"/>
</dbReference>
<keyword evidence="2" id="KW-0813">Transport</keyword>
<dbReference type="PANTHER" id="PTHR12428">
    <property type="entry name" value="OXA1"/>
    <property type="match status" value="1"/>
</dbReference>
<evidence type="ECO:0000256" key="2">
    <source>
        <dbReference type="ARBA" id="ARBA00022448"/>
    </source>
</evidence>
<keyword evidence="5" id="KW-0653">Protein transport</keyword>
<dbReference type="GO" id="GO:0015031">
    <property type="term" value="P:protein transport"/>
    <property type="evidence" value="ECO:0007669"/>
    <property type="project" value="UniProtKB-KW"/>
</dbReference>
<dbReference type="Pfam" id="PF02096">
    <property type="entry name" value="60KD_IMP"/>
    <property type="match status" value="1"/>
</dbReference>
<keyword evidence="6 10" id="KW-1133">Transmembrane helix</keyword>
<feature type="domain" description="Membrane insertase YidC/Oxa/ALB C-terminal" evidence="11">
    <location>
        <begin position="30"/>
        <end position="119"/>
    </location>
</feature>
<dbReference type="PANTHER" id="PTHR12428:SF65">
    <property type="entry name" value="CYTOCHROME C OXIDASE ASSEMBLY PROTEIN COX18, MITOCHONDRIAL"/>
    <property type="match status" value="1"/>
</dbReference>
<evidence type="ECO:0000256" key="9">
    <source>
        <dbReference type="RuleBase" id="RU003945"/>
    </source>
</evidence>
<proteinExistence type="inferred from homology"/>
<dbReference type="GO" id="GO:0032977">
    <property type="term" value="F:membrane insertase activity"/>
    <property type="evidence" value="ECO:0007669"/>
    <property type="project" value="InterPro"/>
</dbReference>
<dbReference type="NCBIfam" id="TIGR03592">
    <property type="entry name" value="yidC_oxa1_cterm"/>
    <property type="match status" value="1"/>
</dbReference>
<evidence type="ECO:0000256" key="7">
    <source>
        <dbReference type="ARBA" id="ARBA00023136"/>
    </source>
</evidence>
<dbReference type="Proteomes" id="UP000034324">
    <property type="component" value="Unassembled WGS sequence"/>
</dbReference>
<organism evidence="12 13">
    <name type="scientific">Candidatus Daviesbacteria bacterium GW2011_GWF2_38_6</name>
    <dbReference type="NCBI Taxonomy" id="1618432"/>
    <lineage>
        <taxon>Bacteria</taxon>
        <taxon>Candidatus Daviesiibacteriota</taxon>
    </lineage>
</organism>
<keyword evidence="7 10" id="KW-0472">Membrane</keyword>
<keyword evidence="8" id="KW-0143">Chaperone</keyword>
<feature type="transmembrane region" description="Helical" evidence="10">
    <location>
        <begin position="30"/>
        <end position="47"/>
    </location>
</feature>
<protein>
    <submittedName>
        <fullName evidence="12">SpoIIIJ</fullName>
    </submittedName>
</protein>
<name>A0A0G0MR59_9BACT</name>
<sequence>MIQLYHLLIYQPLFNLLVFFYNTISFQDIGVAIILITVFIKIILYPLSIKSIKAQKDLQGIQPKVDALKIKYKGNQEAMGRELMALYKNEKISPASSCLPLLIQLPFLIAVYSVFRNGFKPESLNLLYDFVRNPGQINSLAFGFLDTGFFVSRGSILGFQHADYQAATQCFWSKRREFNLGSK</sequence>
<gene>
    <name evidence="12" type="ORF">US99_C0084G0004</name>
</gene>
<reference evidence="12 13" key="1">
    <citation type="journal article" date="2015" name="Nature">
        <title>rRNA introns, odd ribosomes, and small enigmatic genomes across a large radiation of phyla.</title>
        <authorList>
            <person name="Brown C.T."/>
            <person name="Hug L.A."/>
            <person name="Thomas B.C."/>
            <person name="Sharon I."/>
            <person name="Castelle C.J."/>
            <person name="Singh A."/>
            <person name="Wilkins M.J."/>
            <person name="Williams K.H."/>
            <person name="Banfield J.F."/>
        </authorList>
    </citation>
    <scope>NUCLEOTIDE SEQUENCE [LARGE SCALE GENOMIC DNA]</scope>
</reference>
<dbReference type="InterPro" id="IPR028055">
    <property type="entry name" value="YidC/Oxa/ALB_C"/>
</dbReference>